<gene>
    <name evidence="1" type="ORF">I6I07_07410</name>
</gene>
<sequence length="50" mass="5694">MSEYQFYEFEPSLLPAVTPTTAVFRKAELDLFARSPALSIESSDQHRIFG</sequence>
<dbReference type="Proteomes" id="UP000595231">
    <property type="component" value="Chromosome"/>
</dbReference>
<proteinExistence type="predicted"/>
<dbReference type="RefSeq" id="WP_198486181.1">
    <property type="nucleotide sequence ID" value="NZ_CP065997.1"/>
</dbReference>
<dbReference type="EMBL" id="CP065997">
    <property type="protein sequence ID" value="QQB36428.1"/>
    <property type="molecule type" value="Genomic_DNA"/>
</dbReference>
<evidence type="ECO:0000313" key="1">
    <source>
        <dbReference type="EMBL" id="QQB36428.1"/>
    </source>
</evidence>
<reference evidence="1 2" key="1">
    <citation type="submission" date="2020-12" db="EMBL/GenBank/DDBJ databases">
        <title>FDA dAtabase for Regulatory Grade micrObial Sequences (FDA-ARGOS): Supporting development and validation of Infectious Disease Dx tests.</title>
        <authorList>
            <person name="Sproer C."/>
            <person name="Gronow S."/>
            <person name="Severitt S."/>
            <person name="Schroder I."/>
            <person name="Tallon L."/>
            <person name="Sadzewicz L."/>
            <person name="Zhao X."/>
            <person name="Boylan J."/>
            <person name="Ott S."/>
            <person name="Bowen H."/>
            <person name="Vavikolanu K."/>
            <person name="Mehta A."/>
            <person name="Aluvathingal J."/>
            <person name="Nadendla S."/>
            <person name="Lowell S."/>
            <person name="Myers T."/>
            <person name="Yan Y."/>
            <person name="Sichtig H."/>
        </authorList>
    </citation>
    <scope>NUCLEOTIDE SEQUENCE [LARGE SCALE GENOMIC DNA]</scope>
    <source>
        <strain evidence="1 2">FDAARGOS_1050</strain>
    </source>
</reference>
<accession>A0A7T4E4B6</accession>
<organism evidence="1 2">
    <name type="scientific">Achromobacter deleyi</name>
    <dbReference type="NCBI Taxonomy" id="1353891"/>
    <lineage>
        <taxon>Bacteria</taxon>
        <taxon>Pseudomonadati</taxon>
        <taxon>Pseudomonadota</taxon>
        <taxon>Betaproteobacteria</taxon>
        <taxon>Burkholderiales</taxon>
        <taxon>Alcaligenaceae</taxon>
        <taxon>Achromobacter</taxon>
    </lineage>
</organism>
<evidence type="ECO:0000313" key="2">
    <source>
        <dbReference type="Proteomes" id="UP000595231"/>
    </source>
</evidence>
<protein>
    <submittedName>
        <fullName evidence="1">Uncharacterized protein</fullName>
    </submittedName>
</protein>
<dbReference type="AlphaFoldDB" id="A0A7T4E4B6"/>
<name>A0A7T4E4B6_9BURK</name>